<proteinExistence type="predicted"/>
<feature type="non-terminal residue" evidence="1">
    <location>
        <position position="1"/>
    </location>
</feature>
<evidence type="ECO:0000313" key="1">
    <source>
        <dbReference type="EMBL" id="GAI07883.1"/>
    </source>
</evidence>
<name>X1KMI6_9ZZZZ</name>
<reference evidence="1" key="1">
    <citation type="journal article" date="2014" name="Front. Microbiol.">
        <title>High frequency of phylogenetically diverse reductive dehalogenase-homologous genes in deep subseafloor sedimentary metagenomes.</title>
        <authorList>
            <person name="Kawai M."/>
            <person name="Futagami T."/>
            <person name="Toyoda A."/>
            <person name="Takaki Y."/>
            <person name="Nishi S."/>
            <person name="Hori S."/>
            <person name="Arai W."/>
            <person name="Tsubouchi T."/>
            <person name="Morono Y."/>
            <person name="Uchiyama I."/>
            <person name="Ito T."/>
            <person name="Fujiyama A."/>
            <person name="Inagaki F."/>
            <person name="Takami H."/>
        </authorList>
    </citation>
    <scope>NUCLEOTIDE SEQUENCE</scope>
    <source>
        <strain evidence="1">Expedition CK06-06</strain>
    </source>
</reference>
<dbReference type="EMBL" id="BARV01008762">
    <property type="protein sequence ID" value="GAI07883.1"/>
    <property type="molecule type" value="Genomic_DNA"/>
</dbReference>
<accession>X1KMI6</accession>
<comment type="caution">
    <text evidence="1">The sequence shown here is derived from an EMBL/GenBank/DDBJ whole genome shotgun (WGS) entry which is preliminary data.</text>
</comment>
<protein>
    <submittedName>
        <fullName evidence="1">Uncharacterized protein</fullName>
    </submittedName>
</protein>
<organism evidence="1">
    <name type="scientific">marine sediment metagenome</name>
    <dbReference type="NCBI Taxonomy" id="412755"/>
    <lineage>
        <taxon>unclassified sequences</taxon>
        <taxon>metagenomes</taxon>
        <taxon>ecological metagenomes</taxon>
    </lineage>
</organism>
<gene>
    <name evidence="1" type="ORF">S06H3_17515</name>
</gene>
<dbReference type="AlphaFoldDB" id="X1KMI6"/>
<sequence length="80" mass="9136">DDAFLKSDGFVSYPYSFLIHKVWTAKNYSSSFLLDNFGGLVSGNLVHDAAYMRHYVMAAHHKVTLDSQTKFCSPPHKVYY</sequence>